<dbReference type="PROSITE" id="PS51671">
    <property type="entry name" value="ACT"/>
    <property type="match status" value="1"/>
</dbReference>
<protein>
    <recommendedName>
        <fullName evidence="1">ACT domain-containing protein</fullName>
    </recommendedName>
</protein>
<keyword evidence="3" id="KW-1185">Reference proteome</keyword>
<evidence type="ECO:0000313" key="3">
    <source>
        <dbReference type="Proteomes" id="UP001500742"/>
    </source>
</evidence>
<dbReference type="Proteomes" id="UP001500742">
    <property type="component" value="Unassembled WGS sequence"/>
</dbReference>
<dbReference type="RefSeq" id="WP_259086714.1">
    <property type="nucleotide sequence ID" value="NZ_BAAAZC010000031.1"/>
</dbReference>
<gene>
    <name evidence="2" type="ORF">GCM10022210_50060</name>
</gene>
<sequence>MKKPATSENQFIFSIYAEDKKGLIGQILIYFNRASYDVQSLNVSRTDISDLVMVTLEAELPERVLIPFREKLKKIVEVYAVTVYPAGEGLKKTGFYRLRAAALNVQLWALMAKYGATLSSMGENSLVISKTGSDEDLAELYALLEGPHLLGFCKSGLIVEESLVPFEALPGHQDV</sequence>
<dbReference type="SUPFAM" id="SSF55021">
    <property type="entry name" value="ACT-like"/>
    <property type="match status" value="1"/>
</dbReference>
<dbReference type="Gene3D" id="3.30.70.260">
    <property type="match status" value="1"/>
</dbReference>
<organism evidence="2 3">
    <name type="scientific">Mucilaginibacter dorajii</name>
    <dbReference type="NCBI Taxonomy" id="692994"/>
    <lineage>
        <taxon>Bacteria</taxon>
        <taxon>Pseudomonadati</taxon>
        <taxon>Bacteroidota</taxon>
        <taxon>Sphingobacteriia</taxon>
        <taxon>Sphingobacteriales</taxon>
        <taxon>Sphingobacteriaceae</taxon>
        <taxon>Mucilaginibacter</taxon>
    </lineage>
</organism>
<dbReference type="InterPro" id="IPR002912">
    <property type="entry name" value="ACT_dom"/>
</dbReference>
<comment type="caution">
    <text evidence="2">The sequence shown here is derived from an EMBL/GenBank/DDBJ whole genome shotgun (WGS) entry which is preliminary data.</text>
</comment>
<feature type="domain" description="ACT" evidence="1">
    <location>
        <begin position="12"/>
        <end position="86"/>
    </location>
</feature>
<dbReference type="InterPro" id="IPR045865">
    <property type="entry name" value="ACT-like_dom_sf"/>
</dbReference>
<name>A0ABP7R136_9SPHI</name>
<evidence type="ECO:0000259" key="1">
    <source>
        <dbReference type="PROSITE" id="PS51671"/>
    </source>
</evidence>
<accession>A0ABP7R136</accession>
<reference evidence="3" key="1">
    <citation type="journal article" date="2019" name="Int. J. Syst. Evol. Microbiol.">
        <title>The Global Catalogue of Microorganisms (GCM) 10K type strain sequencing project: providing services to taxonomists for standard genome sequencing and annotation.</title>
        <authorList>
            <consortium name="The Broad Institute Genomics Platform"/>
            <consortium name="The Broad Institute Genome Sequencing Center for Infectious Disease"/>
            <person name="Wu L."/>
            <person name="Ma J."/>
        </authorList>
    </citation>
    <scope>NUCLEOTIDE SEQUENCE [LARGE SCALE GENOMIC DNA]</scope>
    <source>
        <strain evidence="3">JCM 16601</strain>
    </source>
</reference>
<dbReference type="EMBL" id="BAAAZC010000031">
    <property type="protein sequence ID" value="GAA3990452.1"/>
    <property type="molecule type" value="Genomic_DNA"/>
</dbReference>
<evidence type="ECO:0000313" key="2">
    <source>
        <dbReference type="EMBL" id="GAA3990452.1"/>
    </source>
</evidence>
<proteinExistence type="predicted"/>